<dbReference type="EMBL" id="AWWI01000059">
    <property type="protein sequence ID" value="PIL20733.1"/>
    <property type="molecule type" value="Genomic_DNA"/>
</dbReference>
<dbReference type="NCBIfam" id="TIGR02218">
    <property type="entry name" value="phg_TIGR02218"/>
    <property type="match status" value="1"/>
</dbReference>
<organism evidence="2 3">
    <name type="scientific">Puniceibacterium antarcticum</name>
    <dbReference type="NCBI Taxonomy" id="1206336"/>
    <lineage>
        <taxon>Bacteria</taxon>
        <taxon>Pseudomonadati</taxon>
        <taxon>Pseudomonadota</taxon>
        <taxon>Alphaproteobacteria</taxon>
        <taxon>Rhodobacterales</taxon>
        <taxon>Paracoccaceae</taxon>
        <taxon>Puniceibacterium</taxon>
    </lineage>
</organism>
<name>A0A2G8RGW9_9RHOB</name>
<protein>
    <recommendedName>
        <fullName evidence="1">Bacteriophage phiJL001 Gp84 C-terminal domain-containing protein</fullName>
    </recommendedName>
</protein>
<reference evidence="2 3" key="1">
    <citation type="submission" date="2013-09" db="EMBL/GenBank/DDBJ databases">
        <title>Genome sequencing of Phaeobacter antarcticus sp. nov. SM1211.</title>
        <authorList>
            <person name="Zhang X.-Y."/>
            <person name="Liu C."/>
            <person name="Chen X.-L."/>
            <person name="Xie B.-B."/>
            <person name="Qin Q.-L."/>
            <person name="Rong J.-C."/>
            <person name="Zhang Y.-Z."/>
        </authorList>
    </citation>
    <scope>NUCLEOTIDE SEQUENCE [LARGE SCALE GENOMIC DNA]</scope>
    <source>
        <strain evidence="2 3">SM1211</strain>
    </source>
</reference>
<dbReference type="OrthoDB" id="1633386at2"/>
<dbReference type="Pfam" id="PF09931">
    <property type="entry name" value="Phage_phiJL001_Gp84_N"/>
    <property type="match status" value="1"/>
</dbReference>
<dbReference type="Proteomes" id="UP000231259">
    <property type="component" value="Unassembled WGS sequence"/>
</dbReference>
<feature type="domain" description="Bacteriophage phiJL001 Gp84 C-terminal" evidence="1">
    <location>
        <begin position="195"/>
        <end position="277"/>
    </location>
</feature>
<dbReference type="AlphaFoldDB" id="A0A2G8RGW9"/>
<evidence type="ECO:0000259" key="1">
    <source>
        <dbReference type="Pfam" id="PF09356"/>
    </source>
</evidence>
<dbReference type="InterPro" id="IPR018964">
    <property type="entry name" value="Phage_phiJL001_Gp84_C"/>
</dbReference>
<keyword evidence="3" id="KW-1185">Reference proteome</keyword>
<proteinExistence type="predicted"/>
<sequence length="294" mass="31571">MKLLPSGMQAHLDDGTTTLAWCWRIERADGAIFGFTDHDRPLEIAGMSYEPDTGFAASEIRASADFSVDGQDAEGALRSDRITETDILDGRWDNAAIEVWRVNWEDVAQRVLMRRGNLGQIRRGKQVFVAEVRSMTHFLNQPVGRTYQYYCDAELGDARCGVNLAAPSYSGSGSVAAVSGDRTFTTAGLGGFTANWFALGRVEWTSGANAGRRAEVSIHSVAAGVATITLIEAPVRAIALGDGFFIQAGCDKQFATCGAKFGNGVNFRGFPSIPGDDTIVRYPTQGDGSTGQPL</sequence>
<evidence type="ECO:0000313" key="3">
    <source>
        <dbReference type="Proteomes" id="UP000231259"/>
    </source>
</evidence>
<accession>A0A2G8RGW9</accession>
<evidence type="ECO:0000313" key="2">
    <source>
        <dbReference type="EMBL" id="PIL20733.1"/>
    </source>
</evidence>
<dbReference type="InterPro" id="IPR011928">
    <property type="entry name" value="Phage_phiJL001_Gp84"/>
</dbReference>
<dbReference type="RefSeq" id="WP_099910393.1">
    <property type="nucleotide sequence ID" value="NZ_AWWI01000059.1"/>
</dbReference>
<gene>
    <name evidence="2" type="ORF">P775_07870</name>
</gene>
<comment type="caution">
    <text evidence="2">The sequence shown here is derived from an EMBL/GenBank/DDBJ whole genome shotgun (WGS) entry which is preliminary data.</text>
</comment>
<dbReference type="Pfam" id="PF09356">
    <property type="entry name" value="Phage_BR0599"/>
    <property type="match status" value="1"/>
</dbReference>